<organism evidence="4 5">
    <name type="scientific">Echinococcus multilocularis</name>
    <name type="common">Fox tapeworm</name>
    <dbReference type="NCBI Taxonomy" id="6211"/>
    <lineage>
        <taxon>Eukaryota</taxon>
        <taxon>Metazoa</taxon>
        <taxon>Spiralia</taxon>
        <taxon>Lophotrochozoa</taxon>
        <taxon>Platyhelminthes</taxon>
        <taxon>Cestoda</taxon>
        <taxon>Eucestoda</taxon>
        <taxon>Cyclophyllidea</taxon>
        <taxon>Taeniidae</taxon>
        <taxon>Echinococcus</taxon>
    </lineage>
</organism>
<dbReference type="InterPro" id="IPR051025">
    <property type="entry name" value="RhoGAP"/>
</dbReference>
<dbReference type="Pfam" id="PF00620">
    <property type="entry name" value="RhoGAP"/>
    <property type="match status" value="1"/>
</dbReference>
<dbReference type="PANTHER" id="PTHR15228:SF25">
    <property type="entry name" value="F-BAR DOMAIN-CONTAINING PROTEIN"/>
    <property type="match status" value="1"/>
</dbReference>
<dbReference type="GO" id="GO:0007165">
    <property type="term" value="P:signal transduction"/>
    <property type="evidence" value="ECO:0007669"/>
    <property type="project" value="InterPro"/>
</dbReference>
<dbReference type="eggNOG" id="KOG4407">
    <property type="taxonomic scope" value="Eukaryota"/>
</dbReference>
<feature type="compositionally biased region" description="Low complexity" evidence="2">
    <location>
        <begin position="772"/>
        <end position="788"/>
    </location>
</feature>
<dbReference type="EMBL" id="LN902842">
    <property type="protein sequence ID" value="CDS39584.1"/>
    <property type="molecule type" value="Genomic_DNA"/>
</dbReference>
<evidence type="ECO:0000313" key="4">
    <source>
        <dbReference type="EMBL" id="CDS39584.1"/>
    </source>
</evidence>
<dbReference type="AlphaFoldDB" id="A0A068YBK5"/>
<dbReference type="PROSITE" id="PS50238">
    <property type="entry name" value="RHOGAP"/>
    <property type="match status" value="1"/>
</dbReference>
<sequence>MDLRSIMNCGLLQSSQLYPLCCTFRVRYEEISEPAYTCRMYFLQQDQRLETVIAELKGLSSESSGSQKTDSDSSRTGISSLLNSGQNNRGGNLGVAGPPGGFPLMVAAETLAASFGVHMNRSQTGSLDPVSTKSRISLKKSSSGASKSGASSTSIQSPPHDSSSPTLDVGSSHHKSSLLRSTFARMRQVAMGGAQANSSISPPSAITTAPTTSSILLVDTSTAATTTTTYTSSRSAFHQRLTHFSQTFTHDKSSPRRRKLDQIHRSYQSCQSPHPPDMNVDSEAPLRKVEPRDKKYAQLHLPLTAVLEPSNSFIQSIGDEVLVNANELAVTMPMQLAVVDAAMVAASGGTSTSVEAARAGVEGGVRADDTDDHTATMQQSHLSVEHSTAKGLEPAAATRSISVTSGIMNTSHSQKELSAQTARRLLRRPTDPAMSIDSEPGDLHEAVQLDPPILHPERSLVGSLPIHQCARSTFSAFVPFVVELCVTLVEKFGLNCVGIYRVSGNKLAHDFMAAELCKQLGEIDASNEKWNDIHALACVLKTLLRNLPDSLIPKAMYPEFLAASRVESWERRLLSVQRLLSIMECYPKHPEYRVHRATLRYLATHLARVASRQAVNRMTAYNLALVFAPNLIQSNEDSPELFMADSKFKIWLLETIIKYHKWVFSPDLGLESGCFVPEDSDKVLLTDEALAEAMAASSSGTSQGLEFANQPGRSEGDVRPVLQEMLHAAALLPPPPSTSDLEVAEEPGPSLDKPTDVATVVEQALESSAVELQEIQQQHQQQQQLQQHQQRHRNRPVSQPGGENRSHNQERSLSAGRRREEHQACIFSIQRGPWLSRKVTLPHFHLYQPTLLIIPEDYCDVEREDSSPARMQHSLLAHSSITAPPSPRISSFNPSLNPSTDTTNKATSSSRWRPFHRQRRHSGGEAPESKSIMEMAVVEAGEEIYSISHLVAFRRVKSCRRRGDHCGEAREALSESPEPTTQESEEQPQRMQKQSTPPSSSSETLSRVRHHSLRKWWFR</sequence>
<feature type="region of interest" description="Disordered" evidence="2">
    <location>
        <begin position="695"/>
        <end position="716"/>
    </location>
</feature>
<evidence type="ECO:0000259" key="3">
    <source>
        <dbReference type="PROSITE" id="PS50238"/>
    </source>
</evidence>
<feature type="region of interest" description="Disordered" evidence="2">
    <location>
        <begin position="731"/>
        <end position="755"/>
    </location>
</feature>
<gene>
    <name evidence="4" type="ORF">EmuJ_000711900</name>
</gene>
<evidence type="ECO:0000256" key="1">
    <source>
        <dbReference type="ARBA" id="ARBA00022468"/>
    </source>
</evidence>
<dbReference type="SMART" id="SM00324">
    <property type="entry name" value="RhoGAP"/>
    <property type="match status" value="1"/>
</dbReference>
<reference evidence="4" key="2">
    <citation type="submission" date="2015-11" db="EMBL/GenBank/DDBJ databases">
        <authorList>
            <person name="Zhang Y."/>
            <person name="Guo Z."/>
        </authorList>
    </citation>
    <scope>NUCLEOTIDE SEQUENCE</scope>
</reference>
<dbReference type="InterPro" id="IPR008936">
    <property type="entry name" value="Rho_GTPase_activation_prot"/>
</dbReference>
<keyword evidence="1" id="KW-0343">GTPase activation</keyword>
<feature type="compositionally biased region" description="Polar residues" evidence="2">
    <location>
        <begin position="879"/>
        <end position="911"/>
    </location>
</feature>
<feature type="region of interest" description="Disordered" evidence="2">
    <location>
        <begin position="121"/>
        <end position="178"/>
    </location>
</feature>
<dbReference type="OMA" id="QCARSTF"/>
<evidence type="ECO:0000256" key="2">
    <source>
        <dbReference type="SAM" id="MobiDB-lite"/>
    </source>
</evidence>
<feature type="compositionally biased region" description="Low complexity" evidence="2">
    <location>
        <begin position="131"/>
        <end position="157"/>
    </location>
</feature>
<dbReference type="GO" id="GO:0051056">
    <property type="term" value="P:regulation of small GTPase mediated signal transduction"/>
    <property type="evidence" value="ECO:0007669"/>
    <property type="project" value="UniProtKB-ARBA"/>
</dbReference>
<dbReference type="Gene3D" id="1.10.555.10">
    <property type="entry name" value="Rho GTPase activation protein"/>
    <property type="match status" value="1"/>
</dbReference>
<reference evidence="4" key="1">
    <citation type="journal article" date="2013" name="Nature">
        <title>The genomes of four tapeworm species reveal adaptations to parasitism.</title>
        <authorList>
            <person name="Tsai I.J."/>
            <person name="Zarowiecki M."/>
            <person name="Holroyd N."/>
            <person name="Garciarrubio A."/>
            <person name="Sanchez-Flores A."/>
            <person name="Brooks K.L."/>
            <person name="Tracey A."/>
            <person name="Bobes R.J."/>
            <person name="Fragoso G."/>
            <person name="Sciutto E."/>
            <person name="Aslett M."/>
            <person name="Beasley H."/>
            <person name="Bennett H.M."/>
            <person name="Cai J."/>
            <person name="Camicia F."/>
            <person name="Clark R."/>
            <person name="Cucher M."/>
            <person name="De Silva N."/>
            <person name="Day T.A."/>
            <person name="Deplazes P."/>
            <person name="Estrada K."/>
            <person name="Fernandez C."/>
            <person name="Holland P.W."/>
            <person name="Hou J."/>
            <person name="Hu S."/>
            <person name="Huckvale T."/>
            <person name="Hung S.S."/>
            <person name="Kamenetzky L."/>
            <person name="Keane J.A."/>
            <person name="Kiss F."/>
            <person name="Koziol U."/>
            <person name="Lambert O."/>
            <person name="Liu K."/>
            <person name="Luo X."/>
            <person name="Luo Y."/>
            <person name="Macchiaroli N."/>
            <person name="Nichol S."/>
            <person name="Paps J."/>
            <person name="Parkinson J."/>
            <person name="Pouchkina-Stantcheva N."/>
            <person name="Riddiford N."/>
            <person name="Rosenzvit M."/>
            <person name="Salinas G."/>
            <person name="Wasmuth J.D."/>
            <person name="Zamanian M."/>
            <person name="Zheng Y."/>
            <person name="Cai X."/>
            <person name="Soberon X."/>
            <person name="Olson P.D."/>
            <person name="Laclette J.P."/>
            <person name="Brehm K."/>
            <person name="Berriman M."/>
            <person name="Garciarrubio A."/>
            <person name="Bobes R.J."/>
            <person name="Fragoso G."/>
            <person name="Sanchez-Flores A."/>
            <person name="Estrada K."/>
            <person name="Cevallos M.A."/>
            <person name="Morett E."/>
            <person name="Gonzalez V."/>
            <person name="Portillo T."/>
            <person name="Ochoa-Leyva A."/>
            <person name="Jose M.V."/>
            <person name="Sciutto E."/>
            <person name="Landa A."/>
            <person name="Jimenez L."/>
            <person name="Valdes V."/>
            <person name="Carrero J.C."/>
            <person name="Larralde C."/>
            <person name="Morales-Montor J."/>
            <person name="Limon-Lason J."/>
            <person name="Soberon X."/>
            <person name="Laclette J.P."/>
        </authorList>
    </citation>
    <scope>NUCLEOTIDE SEQUENCE [LARGE SCALE GENOMIC DNA]</scope>
</reference>
<proteinExistence type="predicted"/>
<feature type="region of interest" description="Disordered" evidence="2">
    <location>
        <begin position="967"/>
        <end position="1011"/>
    </location>
</feature>
<dbReference type="OrthoDB" id="6281275at2759"/>
<feature type="region of interest" description="Disordered" evidence="2">
    <location>
        <begin position="264"/>
        <end position="283"/>
    </location>
</feature>
<accession>A0A068YBK5</accession>
<dbReference type="GO" id="GO:0005096">
    <property type="term" value="F:GTPase activator activity"/>
    <property type="evidence" value="ECO:0007669"/>
    <property type="project" value="UniProtKB-KW"/>
</dbReference>
<feature type="region of interest" description="Disordered" evidence="2">
    <location>
        <begin position="772"/>
        <end position="819"/>
    </location>
</feature>
<feature type="region of interest" description="Disordered" evidence="2">
    <location>
        <begin position="60"/>
        <end position="95"/>
    </location>
</feature>
<dbReference type="SUPFAM" id="SSF48350">
    <property type="entry name" value="GTPase activation domain, GAP"/>
    <property type="match status" value="1"/>
</dbReference>
<dbReference type="Proteomes" id="UP000017246">
    <property type="component" value="Unassembled WGS sequence"/>
</dbReference>
<dbReference type="STRING" id="6211.A0A068YBK5"/>
<protein>
    <submittedName>
        <fullName evidence="4">Rho GTPase activating protein 21</fullName>
    </submittedName>
</protein>
<name>A0A068YBK5_ECHMU</name>
<evidence type="ECO:0000313" key="5">
    <source>
        <dbReference type="Proteomes" id="UP000017246"/>
    </source>
</evidence>
<feature type="region of interest" description="Disordered" evidence="2">
    <location>
        <begin position="879"/>
        <end position="928"/>
    </location>
</feature>
<feature type="compositionally biased region" description="Polar residues" evidence="2">
    <location>
        <begin position="75"/>
        <end position="89"/>
    </location>
</feature>
<dbReference type="PANTHER" id="PTHR15228">
    <property type="entry name" value="SPERMATHECAL PHYSIOLOGY VARIANT"/>
    <property type="match status" value="1"/>
</dbReference>
<keyword evidence="5" id="KW-1185">Reference proteome</keyword>
<feature type="compositionally biased region" description="Low complexity" evidence="2">
    <location>
        <begin position="995"/>
        <end position="1005"/>
    </location>
</feature>
<feature type="domain" description="Rho-GAP" evidence="3">
    <location>
        <begin position="472"/>
        <end position="664"/>
    </location>
</feature>
<dbReference type="InterPro" id="IPR000198">
    <property type="entry name" value="RhoGAP_dom"/>
</dbReference>